<gene>
    <name evidence="3" type="ORF">PSQ39_14365</name>
</gene>
<feature type="transmembrane region" description="Helical" evidence="1">
    <location>
        <begin position="389"/>
        <end position="412"/>
    </location>
</feature>
<keyword evidence="1" id="KW-1133">Transmembrane helix</keyword>
<dbReference type="Proteomes" id="UP001528672">
    <property type="component" value="Unassembled WGS sequence"/>
</dbReference>
<reference evidence="3 4" key="1">
    <citation type="submission" date="2023-02" db="EMBL/GenBank/DDBJ databases">
        <title>Bacterial whole genome sequence for Curvibacter sp. HBC28.</title>
        <authorList>
            <person name="Le V."/>
            <person name="Ko S.-R."/>
            <person name="Ahn C.-Y."/>
            <person name="Oh H.-M."/>
        </authorList>
    </citation>
    <scope>NUCLEOTIDE SEQUENCE [LARGE SCALE GENOMIC DNA]</scope>
    <source>
        <strain evidence="3 4">HBC28</strain>
    </source>
</reference>
<dbReference type="InterPro" id="IPR007890">
    <property type="entry name" value="CHASE2"/>
</dbReference>
<keyword evidence="4" id="KW-1185">Reference proteome</keyword>
<feature type="transmembrane region" description="Helical" evidence="1">
    <location>
        <begin position="12"/>
        <end position="36"/>
    </location>
</feature>
<feature type="domain" description="CHASE2" evidence="2">
    <location>
        <begin position="46"/>
        <end position="358"/>
    </location>
</feature>
<comment type="caution">
    <text evidence="3">The sequence shown here is derived from an EMBL/GenBank/DDBJ whole genome shotgun (WGS) entry which is preliminary data.</text>
</comment>
<evidence type="ECO:0000259" key="2">
    <source>
        <dbReference type="SMART" id="SM01080"/>
    </source>
</evidence>
<evidence type="ECO:0000313" key="4">
    <source>
        <dbReference type="Proteomes" id="UP001528672"/>
    </source>
</evidence>
<dbReference type="EMBL" id="JAQSIO010000005">
    <property type="protein sequence ID" value="MDD0815818.1"/>
    <property type="molecule type" value="Genomic_DNA"/>
</dbReference>
<proteinExistence type="predicted"/>
<keyword evidence="1" id="KW-0812">Transmembrane</keyword>
<feature type="transmembrane region" description="Helical" evidence="1">
    <location>
        <begin position="341"/>
        <end position="358"/>
    </location>
</feature>
<evidence type="ECO:0000313" key="3">
    <source>
        <dbReference type="EMBL" id="MDD0815818.1"/>
    </source>
</evidence>
<organism evidence="3 4">
    <name type="scientific">Curvibacter microcysteis</name>
    <dbReference type="NCBI Taxonomy" id="3026419"/>
    <lineage>
        <taxon>Bacteria</taxon>
        <taxon>Pseudomonadati</taxon>
        <taxon>Pseudomonadota</taxon>
        <taxon>Betaproteobacteria</taxon>
        <taxon>Burkholderiales</taxon>
        <taxon>Comamonadaceae</taxon>
        <taxon>Curvibacter</taxon>
    </lineage>
</organism>
<sequence>MVDVLWRRARAWLRPLGGLSSTVVMVAAGLLFALWVGVDAFLLHQSSGLSKSSYDWMVRHRWVAAEPDPRIVIIDIDEASLARLSAEFGRWPWPRDVLATVLNHVEQQQPAAVVWDVLFADPDPLSPGGDTAFNAAVERSPHSHFSVLRLPPSNDSASQIRAPALPGLWVDSQSVGSSTVALIPPVLPAVAAAPLGLTNAEPEADGVLRRFEPLQRLPDGSWMHTLPVSVQRTLQPQAYQRQVAAARAAGAPASTLIAWRRSAQAYPHVPMADVLAVAEGQSPLKPVPHFGGKVVLIGASAPTLHDSHATPLASAHAGVDILATLIDNELHERHPMEIPEIAQIALALGLCLLIALTMHWRGLSVLDGLMLDLPLLLLAVSYLSLQTDWVFLDLHLAAAWSLAFVALLRLWAGIRQDHWCQLPPPGTPGLSLLPMQLPGAWDDHSKNRLMSVLERHAPTCRLLLATPGAHVQGGELAGLASLIGPTRELAALQAPCQTDRWLRGLRLGPVQALDPRPDGVGWVPDNLAAWQQLLTTRSTPKEFP</sequence>
<keyword evidence="1" id="KW-0472">Membrane</keyword>
<accession>A0ABT5MGY8</accession>
<evidence type="ECO:0000256" key="1">
    <source>
        <dbReference type="SAM" id="Phobius"/>
    </source>
</evidence>
<feature type="transmembrane region" description="Helical" evidence="1">
    <location>
        <begin position="365"/>
        <end position="383"/>
    </location>
</feature>
<dbReference type="RefSeq" id="WP_273927516.1">
    <property type="nucleotide sequence ID" value="NZ_JAQSIO010000005.1"/>
</dbReference>
<dbReference type="SMART" id="SM01080">
    <property type="entry name" value="CHASE2"/>
    <property type="match status" value="1"/>
</dbReference>
<name>A0ABT5MGY8_9BURK</name>
<dbReference type="Pfam" id="PF05226">
    <property type="entry name" value="CHASE2"/>
    <property type="match status" value="1"/>
</dbReference>
<protein>
    <submittedName>
        <fullName evidence="3">CHASE2 domain-containing protein</fullName>
    </submittedName>
</protein>